<dbReference type="Proteomes" id="UP000288892">
    <property type="component" value="Unassembled WGS sequence"/>
</dbReference>
<reference evidence="1 2" key="1">
    <citation type="submission" date="2017-01" db="EMBL/GenBank/DDBJ databases">
        <title>The cable genome- insights into the physiology and evolution of filamentous bacteria capable of sulfide oxidation via long distance electron transfer.</title>
        <authorList>
            <person name="Schreiber L."/>
            <person name="Bjerg J.T."/>
            <person name="Boggild A."/>
            <person name="Van De Vossenberg J."/>
            <person name="Meysman F."/>
            <person name="Nielsen L.P."/>
            <person name="Schramm A."/>
            <person name="Kjeldsen K.U."/>
        </authorList>
    </citation>
    <scope>NUCLEOTIDE SEQUENCE [LARGE SCALE GENOMIC DNA]</scope>
    <source>
        <strain evidence="1">A5</strain>
    </source>
</reference>
<sequence length="104" mass="11914">MDARFEKAFLKAVKKHSGIKKQIEQKVLQILEHPVELGEPLKGNFRGFYSCPVKRNFIIIYLYCGICRKKDDDRYVACADCSETTDETVKFIIVGPHDAAYGKK</sequence>
<accession>A0A444JBE7</accession>
<evidence type="ECO:0000313" key="1">
    <source>
        <dbReference type="EMBL" id="RWX50401.1"/>
    </source>
</evidence>
<dbReference type="AlphaFoldDB" id="A0A444JBE7"/>
<dbReference type="EMBL" id="MTKS01000325">
    <property type="protein sequence ID" value="RWX50401.1"/>
    <property type="molecule type" value="Genomic_DNA"/>
</dbReference>
<dbReference type="InterPro" id="IPR035093">
    <property type="entry name" value="RelE/ParE_toxin_dom_sf"/>
</dbReference>
<evidence type="ECO:0000313" key="2">
    <source>
        <dbReference type="Proteomes" id="UP000288892"/>
    </source>
</evidence>
<comment type="caution">
    <text evidence="1">The sequence shown here is derived from an EMBL/GenBank/DDBJ whole genome shotgun (WGS) entry which is preliminary data.</text>
</comment>
<gene>
    <name evidence="1" type="ORF">VU01_13252</name>
</gene>
<dbReference type="Gene3D" id="3.30.2310.20">
    <property type="entry name" value="RelE-like"/>
    <property type="match status" value="1"/>
</dbReference>
<keyword evidence="2" id="KW-1185">Reference proteome</keyword>
<proteinExistence type="predicted"/>
<protein>
    <submittedName>
        <fullName evidence="1">Uncharacterized protein</fullName>
    </submittedName>
</protein>
<organism evidence="1 2">
    <name type="scientific">Candidatus Electrothrix marina</name>
    <dbReference type="NCBI Taxonomy" id="1859130"/>
    <lineage>
        <taxon>Bacteria</taxon>
        <taxon>Pseudomonadati</taxon>
        <taxon>Thermodesulfobacteriota</taxon>
        <taxon>Desulfobulbia</taxon>
        <taxon>Desulfobulbales</taxon>
        <taxon>Desulfobulbaceae</taxon>
        <taxon>Candidatus Electrothrix</taxon>
    </lineage>
</organism>
<dbReference type="SUPFAM" id="SSF143011">
    <property type="entry name" value="RelE-like"/>
    <property type="match status" value="1"/>
</dbReference>
<name>A0A444JBE7_9BACT</name>